<reference evidence="2 3" key="1">
    <citation type="submission" date="2020-05" db="EMBL/GenBank/DDBJ databases">
        <title>Genome Sequencing of Type Strains.</title>
        <authorList>
            <person name="Lemaire J.F."/>
            <person name="Inderbitzin P."/>
            <person name="Gregorio O.A."/>
            <person name="Collins S.B."/>
            <person name="Wespe N."/>
            <person name="Knight-Connoni V."/>
        </authorList>
    </citation>
    <scope>NUCLEOTIDE SEQUENCE [LARGE SCALE GENOMIC DNA]</scope>
    <source>
        <strain evidence="2 3">DSM 20512</strain>
    </source>
</reference>
<keyword evidence="1" id="KW-1133">Transmembrane helix</keyword>
<proteinExistence type="predicted"/>
<dbReference type="PANTHER" id="PTHR35283:SF3">
    <property type="entry name" value="T12C22.21 PROTEIN"/>
    <property type="match status" value="1"/>
</dbReference>
<feature type="transmembrane region" description="Helical" evidence="1">
    <location>
        <begin position="99"/>
        <end position="123"/>
    </location>
</feature>
<keyword evidence="1" id="KW-0812">Transmembrane</keyword>
<dbReference type="Pfam" id="PF11255">
    <property type="entry name" value="DUF3054"/>
    <property type="match status" value="1"/>
</dbReference>
<comment type="caution">
    <text evidence="2">The sequence shown here is derived from an EMBL/GenBank/DDBJ whole genome shotgun (WGS) entry which is preliminary data.</text>
</comment>
<protein>
    <submittedName>
        <fullName evidence="2">DUF3054 domain-containing protein</fullName>
    </submittedName>
</protein>
<sequence length="139" mass="14810">MHARTRTWTAAVVDVVLVVAFATIGRSSHGEATSAAGVWTTAYPFLAGWLVGFLVVRAWRAPMRVWPTGVVVWVATVVVGLLLRVLTGQGDVSGDPLPLSFVIVATIVLAVFLVGWRAVVAAVTGARRSRRTRHPAAGR</sequence>
<feature type="transmembrane region" description="Helical" evidence="1">
    <location>
        <begin position="68"/>
        <end position="87"/>
    </location>
</feature>
<gene>
    <name evidence="2" type="ORF">HP467_00720</name>
</gene>
<dbReference type="AlphaFoldDB" id="A0A850DNX5"/>
<evidence type="ECO:0000256" key="1">
    <source>
        <dbReference type="SAM" id="Phobius"/>
    </source>
</evidence>
<dbReference type="PANTHER" id="PTHR35283">
    <property type="entry name" value="T12C22.21 PROTEIN"/>
    <property type="match status" value="1"/>
</dbReference>
<dbReference type="InterPro" id="IPR021414">
    <property type="entry name" value="DUF3054"/>
</dbReference>
<feature type="transmembrane region" description="Helical" evidence="1">
    <location>
        <begin position="36"/>
        <end position="56"/>
    </location>
</feature>
<feature type="transmembrane region" description="Helical" evidence="1">
    <location>
        <begin position="7"/>
        <end position="24"/>
    </location>
</feature>
<accession>A0A850DNX5</accession>
<keyword evidence="1" id="KW-0472">Membrane</keyword>
<dbReference type="Proteomes" id="UP000539146">
    <property type="component" value="Unassembled WGS sequence"/>
</dbReference>
<dbReference type="EMBL" id="JABMCG010000047">
    <property type="protein sequence ID" value="NUU26641.1"/>
    <property type="molecule type" value="Genomic_DNA"/>
</dbReference>
<dbReference type="RefSeq" id="WP_058742251.1">
    <property type="nucleotide sequence ID" value="NZ_BAAAWP010000001.1"/>
</dbReference>
<evidence type="ECO:0000313" key="3">
    <source>
        <dbReference type="Proteomes" id="UP000539146"/>
    </source>
</evidence>
<name>A0A850DNX5_9MICO</name>
<evidence type="ECO:0000313" key="2">
    <source>
        <dbReference type="EMBL" id="NUU26641.1"/>
    </source>
</evidence>
<organism evidence="2 3">
    <name type="scientific">Curtobacterium citreum</name>
    <dbReference type="NCBI Taxonomy" id="2036"/>
    <lineage>
        <taxon>Bacteria</taxon>
        <taxon>Bacillati</taxon>
        <taxon>Actinomycetota</taxon>
        <taxon>Actinomycetes</taxon>
        <taxon>Micrococcales</taxon>
        <taxon>Microbacteriaceae</taxon>
        <taxon>Curtobacterium</taxon>
    </lineage>
</organism>